<feature type="region of interest" description="Disordered" evidence="2">
    <location>
        <begin position="266"/>
        <end position="333"/>
    </location>
</feature>
<dbReference type="Proteomes" id="UP000011086">
    <property type="component" value="Unassembled WGS sequence"/>
</dbReference>
<evidence type="ECO:0000259" key="3">
    <source>
        <dbReference type="PROSITE" id="PS50157"/>
    </source>
</evidence>
<dbReference type="InterPro" id="IPR013087">
    <property type="entry name" value="Znf_C2H2_type"/>
</dbReference>
<evidence type="ECO:0000313" key="4">
    <source>
        <dbReference type="EMBL" id="ELQ35171.1"/>
    </source>
</evidence>
<feature type="region of interest" description="Disordered" evidence="2">
    <location>
        <begin position="396"/>
        <end position="420"/>
    </location>
</feature>
<name>A0AA97NRX1_PYRO3</name>
<dbReference type="GO" id="GO:0008270">
    <property type="term" value="F:zinc ion binding"/>
    <property type="evidence" value="ECO:0007669"/>
    <property type="project" value="UniProtKB-KW"/>
</dbReference>
<dbReference type="InterPro" id="IPR059009">
    <property type="entry name" value="Znf_C2H2_17_1st"/>
</dbReference>
<sequence>MSVAYEPRNFIHDGSYPPIGDTHDMTDLQGVHEVHDVHESHSVHEAHEVHEHHEVHDTHDLPDVHDVHAVHELQAAQGVADVTDVTDLQDPHELHDPHNVHEVQHEVHEVHDVHDVHDVHELQADDGAQFDDADVVTELAAAVNGYHDHGPEQLMGEPEQRMVLVHGLPDVPEPPQMSPEMVVKEAESPQPTGAPRMKAIPKPARQATKNLTGKFICTWPNCNEEIREFSRKCEWKPYKCTAEGCEKLPGFTYSGGLLRHEREVHAKHGGPKNPLNCPHPTCKRHTGKGFSRQENLNEHLRRCHRNGSPSNAEGDTDDAASEAGVKRKRETEDDVAELRAEVKKQRLENDELRQKLDTQTQQIAAMMQQITDLQARDLMQSEFRTTFQPTLRLPRIKGGAQVSSKHPSIRRAGNSRSDLV</sequence>
<keyword evidence="1" id="KW-0863">Zinc-finger</keyword>
<dbReference type="Gene3D" id="3.30.160.60">
    <property type="entry name" value="Classic Zinc Finger"/>
    <property type="match status" value="2"/>
</dbReference>
<organism evidence="4">
    <name type="scientific">Pyricularia oryzae (strain Y34)</name>
    <name type="common">Rice blast fungus</name>
    <name type="synonym">Magnaporthe oryzae</name>
    <dbReference type="NCBI Taxonomy" id="1143189"/>
    <lineage>
        <taxon>Eukaryota</taxon>
        <taxon>Fungi</taxon>
        <taxon>Dikarya</taxon>
        <taxon>Ascomycota</taxon>
        <taxon>Pezizomycotina</taxon>
        <taxon>Sordariomycetes</taxon>
        <taxon>Sordariomycetidae</taxon>
        <taxon>Magnaporthales</taxon>
        <taxon>Pyriculariaceae</taxon>
        <taxon>Pyricularia</taxon>
    </lineage>
</organism>
<dbReference type="SMART" id="SM00355">
    <property type="entry name" value="ZnF_C2H2"/>
    <property type="match status" value="2"/>
</dbReference>
<protein>
    <recommendedName>
        <fullName evidence="3">C2H2-type domain-containing protein</fullName>
    </recommendedName>
</protein>
<dbReference type="Pfam" id="PF26177">
    <property type="entry name" value="zf_C2H2_17_1st"/>
    <property type="match status" value="1"/>
</dbReference>
<keyword evidence="1" id="KW-0862">Zinc</keyword>
<accession>A0AA97NRX1</accession>
<dbReference type="EMBL" id="JH793882">
    <property type="protein sequence ID" value="ELQ35171.1"/>
    <property type="molecule type" value="Genomic_DNA"/>
</dbReference>
<evidence type="ECO:0000256" key="2">
    <source>
        <dbReference type="SAM" id="MobiDB-lite"/>
    </source>
</evidence>
<dbReference type="PROSITE" id="PS50157">
    <property type="entry name" value="ZINC_FINGER_C2H2_2"/>
    <property type="match status" value="1"/>
</dbReference>
<proteinExistence type="predicted"/>
<reference evidence="4" key="1">
    <citation type="journal article" date="2012" name="PLoS Genet.">
        <title>Comparative analysis of the genomes of two field isolates of the rice blast fungus Magnaporthe oryzae.</title>
        <authorList>
            <person name="Xue M."/>
            <person name="Yang J."/>
            <person name="Li Z."/>
            <person name="Hu S."/>
            <person name="Yao N."/>
            <person name="Dean R.A."/>
            <person name="Zhao W."/>
            <person name="Shen M."/>
            <person name="Zhang H."/>
            <person name="Li C."/>
            <person name="Liu L."/>
            <person name="Cao L."/>
            <person name="Xu X."/>
            <person name="Xing Y."/>
            <person name="Hsiang T."/>
            <person name="Zhang Z."/>
            <person name="Xu J.R."/>
            <person name="Peng Y.L."/>
        </authorList>
    </citation>
    <scope>NUCLEOTIDE SEQUENCE</scope>
    <source>
        <strain evidence="4">Y34</strain>
    </source>
</reference>
<evidence type="ECO:0000256" key="1">
    <source>
        <dbReference type="PROSITE-ProRule" id="PRU00042"/>
    </source>
</evidence>
<keyword evidence="1" id="KW-0479">Metal-binding</keyword>
<feature type="domain" description="C2H2-type" evidence="3">
    <location>
        <begin position="280"/>
        <end position="309"/>
    </location>
</feature>
<gene>
    <name evidence="4" type="ORF">OOU_Y34scaffold00725g29</name>
</gene>
<dbReference type="AlphaFoldDB" id="A0AA97NRX1"/>